<dbReference type="KEGG" id="psco:LY89DRAFT_787180"/>
<sequence>MSPRNEPIAIVGTGCRFPGKSNTPTKLWELLQKPRDLSTEIPQSRFNSSGFYHPDSAHHGTSNVQKSYFLDEDVRQFDSKFFNISTAEAESMDPQQRMLLEVVYEAIESANLSMDELKGTPTAVYVGLMCDDYSGLIFSDMESVPTYGATGAARSILSNRISYFFDWTGPSYTIDSACSSSLVAVHQGVQALRNGDCSVALAAGANLILSPRMFIAESKLKMLSPNGKCRMWDADGDGYARGEGLAAVVLKRLSDAIADGDPISCVIRETHVNQGGRSTGLTVPNPVAQVNLIRQTYAKAGLDLSRAEDRPQYFQAHGTGTKVGDLNEATAIHNTFFNHPEESQDQEKLYIGSIKTVIGHSEGAAGIAGLLEASLAVQHSVIPPNLHFEKLNPKLKPFYDGLEVPTVGREWPKTKNGVRRASCNSFGFGGTNAHVILESYTAVNLPILVEGGSDAVHLPFAFSAASERSLASLLSNYSQYLDVNPDTDLHALALILLTRRSAFTHKIAFTAQTASGLRSKLITELERKSAGAFGTVASRPSTKAKRMLLVFTGQGAQWATMGSELISTSSLAREILSQLDRCLAQLPEAYRPNWSLASELAAPAATSRISEAAISQPLCTAIQIILVDHLRAANINFSAVVGHSSGEIAAAFAAGFISAQSAIKVAYLRGLFAKLAGAGKAGAMMAVGISMCEAQEFCQLEASKGRIVVAASNSSNSVTLSGDSDAIDEAIGYFHAKEVFARKLKVNTAYHSHHMIPCSEPYSKALKDCNIQLEATREDTCTWYSSVLHGQVVQTCDALTGQYWVDNMLHPVLFSQALTTAMEAGFYDFVIEVGPHPALKGPASQTLQEVSGSKKSIPYTGLLARGSNAIQTFSAALGLLWMHFGIKSFSATSYSQLFNPATNHKPLTNLPTYPWDHDRPLWYESRISRLTRSRSSSPHPLLGIPSTDQAEGEHKWRNYLRLNELPWLSGHKIQGQIIFPAAGYVVMALEAANIIASEAGESSGLEMVEIKDLTIGKAVAVEDDGSGVEIMFSVKTTIAGNLEFSCHACLSRDTGSLVLAASGRLVLRYGEASATSLPRREERVINDLRSVDIDAFYESLAEMGYGYTGPFRSITSLQQKLEFSTGIISNENLEQQEDQMMMHPGTIDTAIQTLFACMGTPGDGSLWSMHVPVLIRNIRINPPLCESKDLLFDAALADSQNSNLCGDVTLYDRESKNTLMQIEGVEVKPLMAATPADDRHLFHELVWGTAEPDASLVYRKTPFSPAEIRKTEVLEMMCLFYLKQLDEAIGGEERENCSWHAKRILDFASHVLSETKEGRHKSCMVEWLEHTWNDIAAVGDKYAADVDCRLIHVVGTKLIPFVRGETSILDHMMEDGLLNSYYQNSELLEYNEYAGLIAAQIAFRYPLVKVLEIGGGTGGATRAILKHLDNKYSSYTFTDISISFFEQAQETFRDNGRILYESLDIEQDPTTQGFREHSYDLVIASNVLHATKVLDQTMTNVRKLLKLGGKLLVLEAIDNGAIRVGFSFCGVPGWWAGTDDGRSLSPLITPTQWNELLLRNGFSGLDTITPGTDSQHQPVAVFVSSAVDEHISLLQKPLALSLPIPKPQLEIVFLIGGKTEFTKKLIQALKTILEEWSTDIQIFSCIEDLLALEPTSLVHVLNLSELDNPIFQNLTSPRLEAFKSLLNTSKSFLWITSGARSSSPYSSMALGIGRTLVHEMPHLRLQVLDASEPEKLSAKLVAEAFLRIVLVDSWENDIYAPKRLWSNEPELWIEGGKTLVTRVVAEKGANRRLMAERRVVEEEVDLDQVAVDVVAGGEGYELVKRVDNDMPELSPDLVEIKVTHSTSLAVKVAGAGYLYLIIGEASTFGGRVVAVSKALGSTVVTPISWTIPWNIQLGEEATLLSAIASDILAQSLMETLPAKGTLLLLEPEDFLATAISKRARFMEVKSCFITAKEQPCSKNWIYAHPFSTDRELASKLPKDTSAFFDFSMKDHEFAHRIKSMLPNHCVKADSTMLFSKVPYFAQNATSRQVADTLSIALTSSLSELHCSRGQILSKVLSAREISRLSTQDEGIRTIDWTACPMLPVRIQSARSSMTFRSDRTYLLVGLSGNLGRSLCEWMIIHGAKHIVLTSRKPQIEQNWLDEMQELGGNVKIMAMDVSDRDSLLATYKEIGSTLPPIAGVANAAMVLNDTLLTNMTFSDMEYVLKPKVDGSRFLDELFPNNDLDFFILFGSSVDVMGNSGQAAYCAANMFMNSLVASRRKRGLAGSLIGLGEVKGVGYAARLNRKLNDIIGATLPLSEKEVHHIFAEGVLSGRPDSGRNTALYAGMNSKDPKQDPDILWYPHPKFWHYIESGDGAAVLDTDDAVVNLKTRLAEAKKVEDVLSIVTDGFTMKLKHKLQMSSETTVSPDTVLQELGIDSLVAVDLRAWFVTELGIDMPILKLLGGSTIIDLVTNAVGRLPAALLPSVPAEVASDLASKENVLVPNGLGGLDLIASAPVPAPAPAPATSPAPIVESPPEPIVEEKPFTRSHSRNISDASSTAESQNPGLHFSSIYSRDSSYASLVDHNDMAEKLKHRLETTNSDFENSSSEGDGSPVSPSGDSSDEMEKVGTPESDEFLDICQDGAEEEIDLKMLNQGCGFL</sequence>
<evidence type="ECO:0000256" key="7">
    <source>
        <dbReference type="SAM" id="MobiDB-lite"/>
    </source>
</evidence>
<dbReference type="Gene3D" id="3.40.50.150">
    <property type="entry name" value="Vaccinia Virus protein VP39"/>
    <property type="match status" value="1"/>
</dbReference>
<dbReference type="InterPro" id="IPR014031">
    <property type="entry name" value="Ketoacyl_synth_C"/>
</dbReference>
<organism evidence="11 12">
    <name type="scientific">Mollisia scopiformis</name>
    <name type="common">Conifer needle endophyte fungus</name>
    <name type="synonym">Phialocephala scopiformis</name>
    <dbReference type="NCBI Taxonomy" id="149040"/>
    <lineage>
        <taxon>Eukaryota</taxon>
        <taxon>Fungi</taxon>
        <taxon>Dikarya</taxon>
        <taxon>Ascomycota</taxon>
        <taxon>Pezizomycotina</taxon>
        <taxon>Leotiomycetes</taxon>
        <taxon>Helotiales</taxon>
        <taxon>Mollisiaceae</taxon>
        <taxon>Mollisia</taxon>
    </lineage>
</organism>
<dbReference type="InterPro" id="IPR057326">
    <property type="entry name" value="KR_dom"/>
</dbReference>
<dbReference type="PROSITE" id="PS52019">
    <property type="entry name" value="PKS_MFAS_DH"/>
    <property type="match status" value="1"/>
</dbReference>
<dbReference type="Gene3D" id="1.10.1200.10">
    <property type="entry name" value="ACP-like"/>
    <property type="match status" value="1"/>
</dbReference>
<dbReference type="SMART" id="SM00825">
    <property type="entry name" value="PKS_KS"/>
    <property type="match status" value="1"/>
</dbReference>
<dbReference type="InterPro" id="IPR014030">
    <property type="entry name" value="Ketoacyl_synth_N"/>
</dbReference>
<dbReference type="SUPFAM" id="SSF55048">
    <property type="entry name" value="Probable ACP-binding domain of malonyl-CoA ACP transacylase"/>
    <property type="match status" value="1"/>
</dbReference>
<dbReference type="OrthoDB" id="329835at2759"/>
<feature type="compositionally biased region" description="Low complexity" evidence="7">
    <location>
        <begin position="2589"/>
        <end position="2603"/>
    </location>
</feature>
<feature type="compositionally biased region" description="Polar residues" evidence="7">
    <location>
        <begin position="2534"/>
        <end position="2548"/>
    </location>
</feature>
<evidence type="ECO:0000256" key="1">
    <source>
        <dbReference type="ARBA" id="ARBA00022450"/>
    </source>
</evidence>
<feature type="domain" description="Carrier" evidence="8">
    <location>
        <begin position="2386"/>
        <end position="2461"/>
    </location>
</feature>
<dbReference type="STRING" id="149040.A0A194WS51"/>
<evidence type="ECO:0000256" key="2">
    <source>
        <dbReference type="ARBA" id="ARBA00022553"/>
    </source>
</evidence>
<feature type="compositionally biased region" description="Pro residues" evidence="7">
    <location>
        <begin position="2503"/>
        <end position="2521"/>
    </location>
</feature>
<feature type="active site" description="Proton donor; for dehydratase activity" evidence="6">
    <location>
        <position position="1148"/>
    </location>
</feature>
<dbReference type="Pfam" id="PF08659">
    <property type="entry name" value="KR"/>
    <property type="match status" value="1"/>
</dbReference>
<keyword evidence="4" id="KW-0808">Transferase</keyword>
<dbReference type="Pfam" id="PF00698">
    <property type="entry name" value="Acyl_transf_1"/>
    <property type="match status" value="1"/>
</dbReference>
<keyword evidence="3" id="KW-0489">Methyltransferase</keyword>
<keyword evidence="12" id="KW-1185">Reference proteome</keyword>
<evidence type="ECO:0000256" key="5">
    <source>
        <dbReference type="ARBA" id="ARBA00023268"/>
    </source>
</evidence>
<dbReference type="SMART" id="SM00827">
    <property type="entry name" value="PKS_AT"/>
    <property type="match status" value="1"/>
</dbReference>
<dbReference type="InterPro" id="IPR049900">
    <property type="entry name" value="PKS_mFAS_DH"/>
</dbReference>
<dbReference type="GO" id="GO:0006633">
    <property type="term" value="P:fatty acid biosynthetic process"/>
    <property type="evidence" value="ECO:0007669"/>
    <property type="project" value="InterPro"/>
</dbReference>
<feature type="compositionally biased region" description="Acidic residues" evidence="7">
    <location>
        <begin position="2615"/>
        <end position="2625"/>
    </location>
</feature>
<dbReference type="FunFam" id="3.40.47.10:FF:000019">
    <property type="entry name" value="Polyketide synthase type I"/>
    <property type="match status" value="1"/>
</dbReference>
<dbReference type="SUPFAM" id="SSF53335">
    <property type="entry name" value="S-adenosyl-L-methionine-dependent methyltransferases"/>
    <property type="match status" value="1"/>
</dbReference>
<feature type="region of interest" description="Disordered" evidence="7">
    <location>
        <begin position="2583"/>
        <end position="2625"/>
    </location>
</feature>
<evidence type="ECO:0000259" key="9">
    <source>
        <dbReference type="PROSITE" id="PS52004"/>
    </source>
</evidence>
<evidence type="ECO:0000313" key="12">
    <source>
        <dbReference type="Proteomes" id="UP000070700"/>
    </source>
</evidence>
<dbReference type="Gene3D" id="3.40.47.10">
    <property type="match status" value="1"/>
</dbReference>
<evidence type="ECO:0000259" key="8">
    <source>
        <dbReference type="PROSITE" id="PS50075"/>
    </source>
</evidence>
<evidence type="ECO:0000256" key="6">
    <source>
        <dbReference type="PROSITE-ProRule" id="PRU01363"/>
    </source>
</evidence>
<dbReference type="PROSITE" id="PS52004">
    <property type="entry name" value="KS3_2"/>
    <property type="match status" value="1"/>
</dbReference>
<keyword evidence="1" id="KW-0596">Phosphopantetheine</keyword>
<dbReference type="InterPro" id="IPR009081">
    <property type="entry name" value="PP-bd_ACP"/>
</dbReference>
<feature type="region of interest" description="N-terminal hotdog fold" evidence="6">
    <location>
        <begin position="939"/>
        <end position="1072"/>
    </location>
</feature>
<dbReference type="Pfam" id="PF21089">
    <property type="entry name" value="PKS_DH_N"/>
    <property type="match status" value="1"/>
</dbReference>
<dbReference type="Pfam" id="PF00550">
    <property type="entry name" value="PP-binding"/>
    <property type="match status" value="1"/>
</dbReference>
<dbReference type="InterPro" id="IPR042104">
    <property type="entry name" value="PKS_dehydratase_sf"/>
</dbReference>
<evidence type="ECO:0000259" key="10">
    <source>
        <dbReference type="PROSITE" id="PS52019"/>
    </source>
</evidence>
<dbReference type="SMART" id="SM00822">
    <property type="entry name" value="PKS_KR"/>
    <property type="match status" value="1"/>
</dbReference>
<dbReference type="InterPro" id="IPR014043">
    <property type="entry name" value="Acyl_transferase_dom"/>
</dbReference>
<reference evidence="11 12" key="1">
    <citation type="submission" date="2015-10" db="EMBL/GenBank/DDBJ databases">
        <title>Full genome of DAOMC 229536 Phialocephala scopiformis, a fungal endophyte of spruce producing the potent anti-insectan compound rugulosin.</title>
        <authorList>
            <consortium name="DOE Joint Genome Institute"/>
            <person name="Walker A.K."/>
            <person name="Frasz S.L."/>
            <person name="Seifert K.A."/>
            <person name="Miller J.D."/>
            <person name="Mondo S.J."/>
            <person name="Labutti K."/>
            <person name="Lipzen A."/>
            <person name="Dockter R."/>
            <person name="Kennedy M."/>
            <person name="Grigoriev I.V."/>
            <person name="Spatafora J.W."/>
        </authorList>
    </citation>
    <scope>NUCLEOTIDE SEQUENCE [LARGE SCALE GENOMIC DNA]</scope>
    <source>
        <strain evidence="11 12">CBS 120377</strain>
    </source>
</reference>
<name>A0A194WS51_MOLSC</name>
<dbReference type="InterPro" id="IPR018201">
    <property type="entry name" value="Ketoacyl_synth_AS"/>
</dbReference>
<feature type="region of interest" description="C-terminal hotdog fold" evidence="6">
    <location>
        <begin position="1087"/>
        <end position="1236"/>
    </location>
</feature>
<dbReference type="InterPro" id="IPR050091">
    <property type="entry name" value="PKS_NRPS_Biosynth_Enz"/>
</dbReference>
<dbReference type="PROSITE" id="PS00606">
    <property type="entry name" value="KS3_1"/>
    <property type="match status" value="1"/>
</dbReference>
<dbReference type="SUPFAM" id="SSF47336">
    <property type="entry name" value="ACP-like"/>
    <property type="match status" value="1"/>
</dbReference>
<dbReference type="InterPro" id="IPR013968">
    <property type="entry name" value="PKS_KR"/>
</dbReference>
<dbReference type="GO" id="GO:0008168">
    <property type="term" value="F:methyltransferase activity"/>
    <property type="evidence" value="ECO:0007669"/>
    <property type="project" value="UniProtKB-KW"/>
</dbReference>
<dbReference type="InterPro" id="IPR001227">
    <property type="entry name" value="Ac_transferase_dom_sf"/>
</dbReference>
<dbReference type="SUPFAM" id="SSF51735">
    <property type="entry name" value="NAD(P)-binding Rossmann-fold domains"/>
    <property type="match status" value="1"/>
</dbReference>
<dbReference type="InterPro" id="IPR016036">
    <property type="entry name" value="Malonyl_transacylase_ACP-bd"/>
</dbReference>
<dbReference type="SUPFAM" id="SSF52151">
    <property type="entry name" value="FabD/lysophospholipase-like"/>
    <property type="match status" value="1"/>
</dbReference>
<dbReference type="Gene3D" id="3.10.129.110">
    <property type="entry name" value="Polyketide synthase dehydratase"/>
    <property type="match status" value="1"/>
</dbReference>
<dbReference type="PROSITE" id="PS00012">
    <property type="entry name" value="PHOSPHOPANTETHEINE"/>
    <property type="match status" value="1"/>
</dbReference>
<dbReference type="PROSITE" id="PS50075">
    <property type="entry name" value="CARRIER"/>
    <property type="match status" value="1"/>
</dbReference>
<dbReference type="EMBL" id="KQ947428">
    <property type="protein sequence ID" value="KUJ10805.1"/>
    <property type="molecule type" value="Genomic_DNA"/>
</dbReference>
<dbReference type="Gene3D" id="3.40.50.720">
    <property type="entry name" value="NAD(P)-binding Rossmann-like Domain"/>
    <property type="match status" value="2"/>
</dbReference>
<keyword evidence="2" id="KW-0597">Phosphoprotein</keyword>
<dbReference type="InterPro" id="IPR016035">
    <property type="entry name" value="Acyl_Trfase/lysoPLipase"/>
</dbReference>
<accession>A0A194WS51</accession>
<dbReference type="GeneID" id="28832773"/>
<dbReference type="InterPro" id="IPR029063">
    <property type="entry name" value="SAM-dependent_MTases_sf"/>
</dbReference>
<dbReference type="CDD" id="cd00833">
    <property type="entry name" value="PKS"/>
    <property type="match status" value="1"/>
</dbReference>
<proteinExistence type="predicted"/>
<dbReference type="Pfam" id="PF14765">
    <property type="entry name" value="PS-DH"/>
    <property type="match status" value="1"/>
</dbReference>
<dbReference type="InterPro" id="IPR036291">
    <property type="entry name" value="NAD(P)-bd_dom_sf"/>
</dbReference>
<dbReference type="Pfam" id="PF16197">
    <property type="entry name" value="KAsynt_C_assoc"/>
    <property type="match status" value="1"/>
</dbReference>
<evidence type="ECO:0000256" key="3">
    <source>
        <dbReference type="ARBA" id="ARBA00022603"/>
    </source>
</evidence>
<dbReference type="Gene3D" id="3.40.366.10">
    <property type="entry name" value="Malonyl-Coenzyme A Acyl Carrier Protein, domain 2"/>
    <property type="match status" value="1"/>
</dbReference>
<dbReference type="PANTHER" id="PTHR43775:SF20">
    <property type="entry name" value="HYBRID PKS-NRPS SYNTHETASE APDA"/>
    <property type="match status" value="1"/>
</dbReference>
<dbReference type="InterPro" id="IPR020807">
    <property type="entry name" value="PKS_DH"/>
</dbReference>
<dbReference type="InterPro" id="IPR013217">
    <property type="entry name" value="Methyltransf_12"/>
</dbReference>
<dbReference type="Pfam" id="PF00109">
    <property type="entry name" value="ketoacyl-synt"/>
    <property type="match status" value="1"/>
</dbReference>
<dbReference type="GO" id="GO:0031177">
    <property type="term" value="F:phosphopantetheine binding"/>
    <property type="evidence" value="ECO:0007669"/>
    <property type="project" value="InterPro"/>
</dbReference>
<dbReference type="InParanoid" id="A0A194WS51"/>
<gene>
    <name evidence="11" type="ORF">LY89DRAFT_787180</name>
</gene>
<feature type="domain" description="Ketosynthase family 3 (KS3)" evidence="9">
    <location>
        <begin position="5"/>
        <end position="439"/>
    </location>
</feature>
<dbReference type="SMART" id="SM00823">
    <property type="entry name" value="PKS_PP"/>
    <property type="match status" value="1"/>
</dbReference>
<dbReference type="InterPro" id="IPR049551">
    <property type="entry name" value="PKS_DH_C"/>
</dbReference>
<feature type="domain" description="PKS/mFAS DH" evidence="10">
    <location>
        <begin position="939"/>
        <end position="1236"/>
    </location>
</feature>
<dbReference type="GO" id="GO:0004315">
    <property type="term" value="F:3-oxoacyl-[acyl-carrier-protein] synthase activity"/>
    <property type="evidence" value="ECO:0007669"/>
    <property type="project" value="InterPro"/>
</dbReference>
<dbReference type="InterPro" id="IPR049552">
    <property type="entry name" value="PKS_DH_N"/>
</dbReference>
<dbReference type="InterPro" id="IPR020841">
    <property type="entry name" value="PKS_Beta-ketoAc_synthase_dom"/>
</dbReference>
<feature type="region of interest" description="Disordered" evidence="7">
    <location>
        <begin position="2503"/>
        <end position="2552"/>
    </location>
</feature>
<dbReference type="InterPro" id="IPR006162">
    <property type="entry name" value="Ppantetheine_attach_site"/>
</dbReference>
<protein>
    <submittedName>
        <fullName evidence="11">Uncharacterized protein</fullName>
    </submittedName>
</protein>
<dbReference type="Pfam" id="PF08242">
    <property type="entry name" value="Methyltransf_12"/>
    <property type="match status" value="1"/>
</dbReference>
<feature type="active site" description="Proton acceptor; for dehydratase activity" evidence="6">
    <location>
        <position position="971"/>
    </location>
</feature>
<dbReference type="InterPro" id="IPR032821">
    <property type="entry name" value="PKS_assoc"/>
</dbReference>
<dbReference type="Proteomes" id="UP000070700">
    <property type="component" value="Unassembled WGS sequence"/>
</dbReference>
<dbReference type="InterPro" id="IPR036736">
    <property type="entry name" value="ACP-like_sf"/>
</dbReference>
<dbReference type="InterPro" id="IPR016039">
    <property type="entry name" value="Thiolase-like"/>
</dbReference>
<dbReference type="RefSeq" id="XP_018065160.1">
    <property type="nucleotide sequence ID" value="XM_018223047.1"/>
</dbReference>
<dbReference type="PANTHER" id="PTHR43775">
    <property type="entry name" value="FATTY ACID SYNTHASE"/>
    <property type="match status" value="1"/>
</dbReference>
<dbReference type="Pfam" id="PF02801">
    <property type="entry name" value="Ketoacyl-synt_C"/>
    <property type="match status" value="1"/>
</dbReference>
<keyword evidence="5" id="KW-0511">Multifunctional enzyme</keyword>
<dbReference type="InterPro" id="IPR020806">
    <property type="entry name" value="PKS_PP-bd"/>
</dbReference>
<dbReference type="GO" id="GO:0032259">
    <property type="term" value="P:methylation"/>
    <property type="evidence" value="ECO:0007669"/>
    <property type="project" value="UniProtKB-KW"/>
</dbReference>
<dbReference type="SMART" id="SM00826">
    <property type="entry name" value="PKS_DH"/>
    <property type="match status" value="1"/>
</dbReference>
<dbReference type="GO" id="GO:0004312">
    <property type="term" value="F:fatty acid synthase activity"/>
    <property type="evidence" value="ECO:0007669"/>
    <property type="project" value="TreeGrafter"/>
</dbReference>
<evidence type="ECO:0000313" key="11">
    <source>
        <dbReference type="EMBL" id="KUJ10805.1"/>
    </source>
</evidence>
<dbReference type="GO" id="GO:0044550">
    <property type="term" value="P:secondary metabolite biosynthetic process"/>
    <property type="evidence" value="ECO:0007669"/>
    <property type="project" value="TreeGrafter"/>
</dbReference>
<dbReference type="SUPFAM" id="SSF53901">
    <property type="entry name" value="Thiolase-like"/>
    <property type="match status" value="1"/>
</dbReference>
<evidence type="ECO:0000256" key="4">
    <source>
        <dbReference type="ARBA" id="ARBA00022679"/>
    </source>
</evidence>